<evidence type="ECO:0000313" key="3">
    <source>
        <dbReference type="Proteomes" id="UP000297814"/>
    </source>
</evidence>
<keyword evidence="3" id="KW-1185">Reference proteome</keyword>
<dbReference type="EMBL" id="PQXK01000163">
    <property type="protein sequence ID" value="TGO35302.1"/>
    <property type="molecule type" value="Genomic_DNA"/>
</dbReference>
<gene>
    <name evidence="2" type="ORF">BHYA_0163g00170</name>
</gene>
<evidence type="ECO:0000256" key="1">
    <source>
        <dbReference type="SAM" id="Phobius"/>
    </source>
</evidence>
<sequence>MYHVLTIIFTIHFTNFPLSTIVSIFKNKTIIISSLFSFILVPFSSSQHHIVVQTKLRQNESSPIPEHTSTAAPTISNAVSVTDLTPVIPLADNNLSVVSIAVTVSFIELLVEWLLAVSVSAAKIVGITIVPRGQARSEDELQMYRWAAAC</sequence>
<accession>A0A4Z1GIJ5</accession>
<dbReference type="AlphaFoldDB" id="A0A4Z1GIJ5"/>
<feature type="transmembrane region" description="Helical" evidence="1">
    <location>
        <begin position="6"/>
        <end position="25"/>
    </location>
</feature>
<comment type="caution">
    <text evidence="2">The sequence shown here is derived from an EMBL/GenBank/DDBJ whole genome shotgun (WGS) entry which is preliminary data.</text>
</comment>
<keyword evidence="1" id="KW-0812">Transmembrane</keyword>
<keyword evidence="1" id="KW-0472">Membrane</keyword>
<keyword evidence="1" id="KW-1133">Transmembrane helix</keyword>
<proteinExistence type="predicted"/>
<organism evidence="2 3">
    <name type="scientific">Botrytis hyacinthi</name>
    <dbReference type="NCBI Taxonomy" id="278943"/>
    <lineage>
        <taxon>Eukaryota</taxon>
        <taxon>Fungi</taxon>
        <taxon>Dikarya</taxon>
        <taxon>Ascomycota</taxon>
        <taxon>Pezizomycotina</taxon>
        <taxon>Leotiomycetes</taxon>
        <taxon>Helotiales</taxon>
        <taxon>Sclerotiniaceae</taxon>
        <taxon>Botrytis</taxon>
    </lineage>
</organism>
<dbReference type="Proteomes" id="UP000297814">
    <property type="component" value="Unassembled WGS sequence"/>
</dbReference>
<protein>
    <submittedName>
        <fullName evidence="2">Uncharacterized protein</fullName>
    </submittedName>
</protein>
<name>A0A4Z1GIJ5_9HELO</name>
<reference evidence="2 3" key="1">
    <citation type="submission" date="2017-12" db="EMBL/GenBank/DDBJ databases">
        <title>Comparative genomics of Botrytis spp.</title>
        <authorList>
            <person name="Valero-Jimenez C.A."/>
            <person name="Tapia P."/>
            <person name="Veloso J."/>
            <person name="Silva-Moreno E."/>
            <person name="Staats M."/>
            <person name="Valdes J.H."/>
            <person name="Van Kan J.A.L."/>
        </authorList>
    </citation>
    <scope>NUCLEOTIDE SEQUENCE [LARGE SCALE GENOMIC DNA]</scope>
    <source>
        <strain evidence="2 3">Bh0001</strain>
    </source>
</reference>
<evidence type="ECO:0000313" key="2">
    <source>
        <dbReference type="EMBL" id="TGO35302.1"/>
    </source>
</evidence>